<comment type="similarity">
    <text evidence="1">Belongs to the CIA30 family.</text>
</comment>
<dbReference type="GO" id="GO:0051082">
    <property type="term" value="F:unfolded protein binding"/>
    <property type="evidence" value="ECO:0007669"/>
    <property type="project" value="TreeGrafter"/>
</dbReference>
<evidence type="ECO:0000313" key="3">
    <source>
        <dbReference type="EMBL" id="EGG05572.1"/>
    </source>
</evidence>
<sequence length="236" mass="25618">MAYITAGTDQSGAKELVLKARDPPSQAIGLLFGSILNPWAPSDWVEVSDQVRGGSSTALLDLLQPNFPTAGVCFHGTLDTLTLGGAGFASQSYEKKLLSFPQDRFTGLVLDVGLSPSKDTSSIRTFTIVLKNDLAGPDVDGRRQSTLSYEFDFTLPATSPTSDTEPPLDWVLSIPIPFSELRATYRGRPKPDAKKFDPSHITALSIMCRSFFNEQSGPFSLTIFRIGFLYSQGANE</sequence>
<feature type="domain" description="NADH:ubiquinone oxidoreductase intermediate-associated protein 30" evidence="2">
    <location>
        <begin position="41"/>
        <end position="223"/>
    </location>
</feature>
<dbReference type="Proteomes" id="UP000001072">
    <property type="component" value="Unassembled WGS sequence"/>
</dbReference>
<dbReference type="PANTHER" id="PTHR13194">
    <property type="entry name" value="COMPLEX I INTERMEDIATE-ASSOCIATED PROTEIN 30"/>
    <property type="match status" value="1"/>
</dbReference>
<gene>
    <name evidence="3" type="ORF">MELLADRAFT_63969</name>
</gene>
<accession>F4RPN9</accession>
<dbReference type="AlphaFoldDB" id="F4RPN9"/>
<dbReference type="Pfam" id="PF08547">
    <property type="entry name" value="CIA30"/>
    <property type="match status" value="1"/>
</dbReference>
<dbReference type="KEGG" id="mlr:MELLADRAFT_63969"/>
<evidence type="ECO:0000313" key="4">
    <source>
        <dbReference type="Proteomes" id="UP000001072"/>
    </source>
</evidence>
<evidence type="ECO:0000259" key="2">
    <source>
        <dbReference type="Pfam" id="PF08547"/>
    </source>
</evidence>
<protein>
    <recommendedName>
        <fullName evidence="2">NADH:ubiquinone oxidoreductase intermediate-associated protein 30 domain-containing protein</fullName>
    </recommendedName>
</protein>
<dbReference type="InterPro" id="IPR039131">
    <property type="entry name" value="NDUFAF1"/>
</dbReference>
<name>F4RPN9_MELLP</name>
<dbReference type="GeneID" id="18930180"/>
<dbReference type="InParanoid" id="F4RPN9"/>
<keyword evidence="4" id="KW-1185">Reference proteome</keyword>
<dbReference type="SUPFAM" id="SSF49785">
    <property type="entry name" value="Galactose-binding domain-like"/>
    <property type="match status" value="1"/>
</dbReference>
<reference evidence="4" key="1">
    <citation type="journal article" date="2011" name="Proc. Natl. Acad. Sci. U.S.A.">
        <title>Obligate biotrophy features unraveled by the genomic analysis of rust fungi.</title>
        <authorList>
            <person name="Duplessis S."/>
            <person name="Cuomo C.A."/>
            <person name="Lin Y.-C."/>
            <person name="Aerts A."/>
            <person name="Tisserant E."/>
            <person name="Veneault-Fourrey C."/>
            <person name="Joly D.L."/>
            <person name="Hacquard S."/>
            <person name="Amselem J."/>
            <person name="Cantarel B.L."/>
            <person name="Chiu R."/>
            <person name="Coutinho P.M."/>
            <person name="Feau N."/>
            <person name="Field M."/>
            <person name="Frey P."/>
            <person name="Gelhaye E."/>
            <person name="Goldberg J."/>
            <person name="Grabherr M.G."/>
            <person name="Kodira C.D."/>
            <person name="Kohler A."/>
            <person name="Kuees U."/>
            <person name="Lindquist E.A."/>
            <person name="Lucas S.M."/>
            <person name="Mago R."/>
            <person name="Mauceli E."/>
            <person name="Morin E."/>
            <person name="Murat C."/>
            <person name="Pangilinan J.L."/>
            <person name="Park R."/>
            <person name="Pearson M."/>
            <person name="Quesneville H."/>
            <person name="Rouhier N."/>
            <person name="Sakthikumar S."/>
            <person name="Salamov A.A."/>
            <person name="Schmutz J."/>
            <person name="Selles B."/>
            <person name="Shapiro H."/>
            <person name="Tanguay P."/>
            <person name="Tuskan G.A."/>
            <person name="Henrissat B."/>
            <person name="Van de Peer Y."/>
            <person name="Rouze P."/>
            <person name="Ellis J.G."/>
            <person name="Dodds P.N."/>
            <person name="Schein J.E."/>
            <person name="Zhong S."/>
            <person name="Hamelin R.C."/>
            <person name="Grigoriev I.V."/>
            <person name="Szabo L.J."/>
            <person name="Martin F."/>
        </authorList>
    </citation>
    <scope>NUCLEOTIDE SEQUENCE [LARGE SCALE GENOMIC DNA]</scope>
    <source>
        <strain evidence="4">98AG31 / pathotype 3-4-7</strain>
    </source>
</reference>
<proteinExistence type="inferred from homology"/>
<dbReference type="GO" id="GO:0010257">
    <property type="term" value="P:NADH dehydrogenase complex assembly"/>
    <property type="evidence" value="ECO:0007669"/>
    <property type="project" value="TreeGrafter"/>
</dbReference>
<dbReference type="VEuPathDB" id="FungiDB:MELLADRAFT_63969"/>
<dbReference type="InterPro" id="IPR013857">
    <property type="entry name" value="NADH-UbQ_OxRdtase-assoc_prot30"/>
</dbReference>
<dbReference type="eggNOG" id="ENOG502S3C5">
    <property type="taxonomic scope" value="Eukaryota"/>
</dbReference>
<dbReference type="STRING" id="747676.F4RPN9"/>
<dbReference type="EMBL" id="GL883112">
    <property type="protein sequence ID" value="EGG05572.1"/>
    <property type="molecule type" value="Genomic_DNA"/>
</dbReference>
<evidence type="ECO:0000256" key="1">
    <source>
        <dbReference type="ARBA" id="ARBA00007884"/>
    </source>
</evidence>
<dbReference type="RefSeq" id="XP_007411061.1">
    <property type="nucleotide sequence ID" value="XM_007410999.1"/>
</dbReference>
<dbReference type="HOGENOM" id="CLU_059028_3_1_1"/>
<dbReference type="OrthoDB" id="426386at2759"/>
<dbReference type="PANTHER" id="PTHR13194:SF19">
    <property type="entry name" value="NAD(P)-BINDING ROSSMANN-FOLD SUPERFAMILY PROTEIN"/>
    <property type="match status" value="1"/>
</dbReference>
<organism evidence="4">
    <name type="scientific">Melampsora larici-populina (strain 98AG31 / pathotype 3-4-7)</name>
    <name type="common">Poplar leaf rust fungus</name>
    <dbReference type="NCBI Taxonomy" id="747676"/>
    <lineage>
        <taxon>Eukaryota</taxon>
        <taxon>Fungi</taxon>
        <taxon>Dikarya</taxon>
        <taxon>Basidiomycota</taxon>
        <taxon>Pucciniomycotina</taxon>
        <taxon>Pucciniomycetes</taxon>
        <taxon>Pucciniales</taxon>
        <taxon>Melampsoraceae</taxon>
        <taxon>Melampsora</taxon>
    </lineage>
</organism>
<dbReference type="InterPro" id="IPR008979">
    <property type="entry name" value="Galactose-bd-like_sf"/>
</dbReference>